<dbReference type="PANTHER" id="PTHR47738:SF1">
    <property type="entry name" value="NITROGEN REGULATORY PROTEIN"/>
    <property type="match status" value="1"/>
</dbReference>
<dbReference type="InterPro" id="IPR051541">
    <property type="entry name" value="PTS_SugarTrans_NitroReg"/>
</dbReference>
<dbReference type="InterPro" id="IPR002178">
    <property type="entry name" value="PTS_EIIA_type-2_dom"/>
</dbReference>
<dbReference type="Gene3D" id="3.40.930.10">
    <property type="entry name" value="Mannitol-specific EII, Chain A"/>
    <property type="match status" value="1"/>
</dbReference>
<dbReference type="GO" id="GO:0030295">
    <property type="term" value="F:protein kinase activator activity"/>
    <property type="evidence" value="ECO:0007669"/>
    <property type="project" value="TreeGrafter"/>
</dbReference>
<evidence type="ECO:0000259" key="1">
    <source>
        <dbReference type="PROSITE" id="PS51094"/>
    </source>
</evidence>
<keyword evidence="2" id="KW-0808">Transferase</keyword>
<dbReference type="InterPro" id="IPR006320">
    <property type="entry name" value="PTS_Nitro_regul"/>
</dbReference>
<dbReference type="Pfam" id="PF00359">
    <property type="entry name" value="PTS_EIIA_2"/>
    <property type="match status" value="1"/>
</dbReference>
<dbReference type="NCBIfam" id="TIGR01419">
    <property type="entry name" value="nitro_reg_IIA"/>
    <property type="match status" value="1"/>
</dbReference>
<accession>A0A378VQR1</accession>
<dbReference type="AlphaFoldDB" id="A0A378VQR1"/>
<dbReference type="GO" id="GO:0008982">
    <property type="term" value="F:protein-N(PI)-phosphohistidine-sugar phosphotransferase activity"/>
    <property type="evidence" value="ECO:0007669"/>
    <property type="project" value="InterPro"/>
</dbReference>
<dbReference type="Proteomes" id="UP000254176">
    <property type="component" value="Unassembled WGS sequence"/>
</dbReference>
<dbReference type="EC" id="2.7.1.-" evidence="2"/>
<sequence length="185" mass="20161">MFLKRCVMSARTVCGIEICPGSRYNLPVLRCLKEKLMSLIGEILPLSHIVLDMEVGSKKRLFEEAGLLLERESSLSHADVFECLFAREKLGSTGLGQGVAIPHGRHAGVKQATGAFIRTREPVGFDAPDGKPVSLVFILLVPENATGEHLEVLSKLAGKFSQKSIRESLMTVSSAEEARAILTEE</sequence>
<dbReference type="PROSITE" id="PS51094">
    <property type="entry name" value="PTS_EIIA_TYPE_2"/>
    <property type="match status" value="1"/>
</dbReference>
<dbReference type="CDD" id="cd00211">
    <property type="entry name" value="PTS_IIA_fru"/>
    <property type="match status" value="1"/>
</dbReference>
<organism evidence="2 3">
    <name type="scientific">Neisseria meningitidis</name>
    <dbReference type="NCBI Taxonomy" id="487"/>
    <lineage>
        <taxon>Bacteria</taxon>
        <taxon>Pseudomonadati</taxon>
        <taxon>Pseudomonadota</taxon>
        <taxon>Betaproteobacteria</taxon>
        <taxon>Neisseriales</taxon>
        <taxon>Neisseriaceae</taxon>
        <taxon>Neisseria</taxon>
    </lineage>
</organism>
<dbReference type="InterPro" id="IPR016152">
    <property type="entry name" value="PTrfase/Anion_transptr"/>
</dbReference>
<dbReference type="EMBL" id="UGRP01000001">
    <property type="protein sequence ID" value="SUA19166.1"/>
    <property type="molecule type" value="Genomic_DNA"/>
</dbReference>
<evidence type="ECO:0000313" key="3">
    <source>
        <dbReference type="Proteomes" id="UP000254176"/>
    </source>
</evidence>
<evidence type="ECO:0000313" key="2">
    <source>
        <dbReference type="EMBL" id="SUA19166.1"/>
    </source>
</evidence>
<feature type="domain" description="PTS EIIA type-2" evidence="1">
    <location>
        <begin position="42"/>
        <end position="185"/>
    </location>
</feature>
<proteinExistence type="predicted"/>
<dbReference type="PANTHER" id="PTHR47738">
    <property type="entry name" value="PTS SYSTEM FRUCTOSE-LIKE EIIA COMPONENT-RELATED"/>
    <property type="match status" value="1"/>
</dbReference>
<dbReference type="GO" id="GO:0009401">
    <property type="term" value="P:phosphoenolpyruvate-dependent sugar phosphotransferase system"/>
    <property type="evidence" value="ECO:0007669"/>
    <property type="project" value="InterPro"/>
</dbReference>
<protein>
    <submittedName>
        <fullName evidence="2">Two-component system transcriptional response regulator</fullName>
        <ecNumber evidence="2">2.7.1.-</ecNumber>
    </submittedName>
</protein>
<dbReference type="SUPFAM" id="SSF55804">
    <property type="entry name" value="Phoshotransferase/anion transport protein"/>
    <property type="match status" value="1"/>
</dbReference>
<gene>
    <name evidence="2" type="primary">ptsN</name>
    <name evidence="2" type="ORF">NCTC8554_00861</name>
</gene>
<dbReference type="FunFam" id="3.40.930.10:FF:000021">
    <property type="entry name" value="PTS sugar transporter subunit IIA"/>
    <property type="match status" value="1"/>
</dbReference>
<reference evidence="2 3" key="1">
    <citation type="submission" date="2018-06" db="EMBL/GenBank/DDBJ databases">
        <authorList>
            <consortium name="Pathogen Informatics"/>
            <person name="Doyle S."/>
        </authorList>
    </citation>
    <scope>NUCLEOTIDE SEQUENCE [LARGE SCALE GENOMIC DNA]</scope>
    <source>
        <strain evidence="2 3">NCTC8554</strain>
    </source>
</reference>
<dbReference type="PROSITE" id="PS00372">
    <property type="entry name" value="PTS_EIIA_TYPE_2_HIS"/>
    <property type="match status" value="1"/>
</dbReference>
<name>A0A378VQR1_NEIME</name>